<dbReference type="SUPFAM" id="SSF47090">
    <property type="entry name" value="PGBD-like"/>
    <property type="match status" value="1"/>
</dbReference>
<dbReference type="SMART" id="SM00089">
    <property type="entry name" value="PKD"/>
    <property type="match status" value="3"/>
</dbReference>
<protein>
    <recommendedName>
        <fullName evidence="3">PKD domain-containing protein</fullName>
    </recommendedName>
</protein>
<feature type="domain" description="PKD" evidence="3">
    <location>
        <begin position="340"/>
        <end position="393"/>
    </location>
</feature>
<feature type="coiled-coil region" evidence="1">
    <location>
        <begin position="20"/>
        <end position="47"/>
    </location>
</feature>
<evidence type="ECO:0000256" key="2">
    <source>
        <dbReference type="SAM" id="SignalP"/>
    </source>
</evidence>
<dbReference type="Proteomes" id="UP000176445">
    <property type="component" value="Unassembled WGS sequence"/>
</dbReference>
<dbReference type="InterPro" id="IPR036365">
    <property type="entry name" value="PGBD-like_sf"/>
</dbReference>
<dbReference type="Pfam" id="PF01471">
    <property type="entry name" value="PG_binding_1"/>
    <property type="match status" value="1"/>
</dbReference>
<dbReference type="PROSITE" id="PS50093">
    <property type="entry name" value="PKD"/>
    <property type="match status" value="3"/>
</dbReference>
<reference evidence="4 5" key="1">
    <citation type="journal article" date="2016" name="Nat. Commun.">
        <title>Thousands of microbial genomes shed light on interconnected biogeochemical processes in an aquifer system.</title>
        <authorList>
            <person name="Anantharaman K."/>
            <person name="Brown C.T."/>
            <person name="Hug L.A."/>
            <person name="Sharon I."/>
            <person name="Castelle C.J."/>
            <person name="Probst A.J."/>
            <person name="Thomas B.C."/>
            <person name="Singh A."/>
            <person name="Wilkins M.J."/>
            <person name="Karaoz U."/>
            <person name="Brodie E.L."/>
            <person name="Williams K.H."/>
            <person name="Hubbard S.S."/>
            <person name="Banfield J.F."/>
        </authorList>
    </citation>
    <scope>NUCLEOTIDE SEQUENCE [LARGE SCALE GENOMIC DNA]</scope>
</reference>
<name>A0A1F6CSU9_9BACT</name>
<dbReference type="InterPro" id="IPR013783">
    <property type="entry name" value="Ig-like_fold"/>
</dbReference>
<dbReference type="InterPro" id="IPR022409">
    <property type="entry name" value="PKD/Chitinase_dom"/>
</dbReference>
<comment type="caution">
    <text evidence="4">The sequence shown here is derived from an EMBL/GenBank/DDBJ whole genome shotgun (WGS) entry which is preliminary data.</text>
</comment>
<evidence type="ECO:0000259" key="3">
    <source>
        <dbReference type="PROSITE" id="PS50093"/>
    </source>
</evidence>
<dbReference type="InterPro" id="IPR035986">
    <property type="entry name" value="PKD_dom_sf"/>
</dbReference>
<feature type="signal peptide" evidence="2">
    <location>
        <begin position="1"/>
        <end position="17"/>
    </location>
</feature>
<dbReference type="SUPFAM" id="SSF49299">
    <property type="entry name" value="PKD domain"/>
    <property type="match status" value="3"/>
</dbReference>
<dbReference type="InterPro" id="IPR036366">
    <property type="entry name" value="PGBDSf"/>
</dbReference>
<evidence type="ECO:0000256" key="1">
    <source>
        <dbReference type="SAM" id="Coils"/>
    </source>
</evidence>
<gene>
    <name evidence="4" type="ORF">A2704_00330</name>
</gene>
<proteinExistence type="predicted"/>
<keyword evidence="1" id="KW-0175">Coiled coil</keyword>
<dbReference type="Gene3D" id="2.60.40.10">
    <property type="entry name" value="Immunoglobulins"/>
    <property type="match status" value="3"/>
</dbReference>
<organism evidence="4 5">
    <name type="scientific">Candidatus Kaiserbacteria bacterium RIFCSPHIGHO2_01_FULL_54_36b</name>
    <dbReference type="NCBI Taxonomy" id="1798483"/>
    <lineage>
        <taxon>Bacteria</taxon>
        <taxon>Candidatus Kaiseribacteriota</taxon>
    </lineage>
</organism>
<feature type="chain" id="PRO_5009523583" description="PKD domain-containing protein" evidence="2">
    <location>
        <begin position="18"/>
        <end position="585"/>
    </location>
</feature>
<dbReference type="InterPro" id="IPR002477">
    <property type="entry name" value="Peptidoglycan-bd-like"/>
</dbReference>
<dbReference type="EMBL" id="MFKW01000008">
    <property type="protein sequence ID" value="OGG51962.1"/>
    <property type="molecule type" value="Genomic_DNA"/>
</dbReference>
<keyword evidence="2" id="KW-0732">Signal</keyword>
<evidence type="ECO:0000313" key="5">
    <source>
        <dbReference type="Proteomes" id="UP000176445"/>
    </source>
</evidence>
<dbReference type="CDD" id="cd00146">
    <property type="entry name" value="PKD"/>
    <property type="match status" value="3"/>
</dbReference>
<sequence length="585" mass="59998">MLAVGAFAALLPLFASADTLSELQARIDTLLNQVAALQEQLARVQSSTPTPQACTQEAKQCPDGSFVSRTGPNCAFAPCGPFAGPPDPVPPGRNRVCLPILRQLTRGVSGDDVWSVQDFLRQEGVFTLEPTGYFGSVTEYALQLWQAREGIVSSGNPSSTGWGAVGPRTRLIIKNKCAPQDGLQASPRTGVAPLTVTFTAKVPNSGGTGSTYTMDYGDGVQEVVQPLPGCDANNPLAGKCEDKRTIQHTYTANGSYKATLTHNTPGGCTPEAAAQGCLGPPASSQVIGVATLIVGPITATEAPVIASISAPSTLRVGQTGTWHVNTRIISGDTTFSVIWGDESVLQQIQAYASSTVQNHATFTHAYANAGTYTPRFTATNPKGSTSAGYPVVIGGVGGGGGGGGGGNISFSAFPTSGAAPLTVAFLVQSISLNGPYSINFGDGTSANVQKTPCTSTCPNVDMINTSHTYTTSGTYTATLTDPGGCTPAAAAQGCLGPPATLLGSVTITVGTNSGNVCTRDAFQCPDGSFVGRTGLSCTFVCQSATSAGSCVWLGKTYANGERIDMTAGDISSTLRLFCRNGQVTL</sequence>
<feature type="domain" description="PKD" evidence="3">
    <location>
        <begin position="406"/>
        <end position="480"/>
    </location>
</feature>
<dbReference type="Gene3D" id="1.10.101.10">
    <property type="entry name" value="PGBD-like superfamily/PGBD"/>
    <property type="match status" value="1"/>
</dbReference>
<accession>A0A1F6CSU9</accession>
<feature type="domain" description="PKD" evidence="3">
    <location>
        <begin position="179"/>
        <end position="267"/>
    </location>
</feature>
<dbReference type="AlphaFoldDB" id="A0A1F6CSU9"/>
<dbReference type="InterPro" id="IPR000601">
    <property type="entry name" value="PKD_dom"/>
</dbReference>
<dbReference type="Pfam" id="PF00801">
    <property type="entry name" value="PKD"/>
    <property type="match status" value="2"/>
</dbReference>
<evidence type="ECO:0000313" key="4">
    <source>
        <dbReference type="EMBL" id="OGG51962.1"/>
    </source>
</evidence>